<feature type="compositionally biased region" description="Low complexity" evidence="1">
    <location>
        <begin position="222"/>
        <end position="231"/>
    </location>
</feature>
<evidence type="ECO:0000256" key="1">
    <source>
        <dbReference type="SAM" id="MobiDB-lite"/>
    </source>
</evidence>
<proteinExistence type="predicted"/>
<accession>A0A1U9R2P2</accession>
<evidence type="ECO:0000313" key="2">
    <source>
        <dbReference type="EMBL" id="AQU70523.1"/>
    </source>
</evidence>
<keyword evidence="3" id="KW-1185">Reference proteome</keyword>
<name>A0A1U9R2P2_STRNV</name>
<sequence length="239" mass="24933">MLTTQDLTATLLVRLGALANSPYTRTPGSHASLECLSSLVLASTLAGNDLANALHANPLEGAAFPGYRADNDSDRVARHATAIPRMTGHLNDAAHQLDLSATGCHYVATGITSDLADTQANQAKSGQQTAGPALSPAQYDALTALSAGEGTLYESPRRGLGVTRVVTHDGTRVSIATYRALAKRRLVTVDTSTSLFHGQKITVTGDGQRAQAEHRPLPVTPPAVAAPVPTASRAQKARR</sequence>
<dbReference type="AlphaFoldDB" id="A0A1U9R2P2"/>
<feature type="region of interest" description="Disordered" evidence="1">
    <location>
        <begin position="204"/>
        <end position="239"/>
    </location>
</feature>
<evidence type="ECO:0000313" key="3">
    <source>
        <dbReference type="Proteomes" id="UP000189677"/>
    </source>
</evidence>
<protein>
    <submittedName>
        <fullName evidence="2">Uncharacterized protein</fullName>
    </submittedName>
</protein>
<dbReference type="EMBL" id="CP018047">
    <property type="protein sequence ID" value="AQU70523.1"/>
    <property type="molecule type" value="Genomic_DNA"/>
</dbReference>
<organism evidence="2 3">
    <name type="scientific">Streptomyces niveus</name>
    <name type="common">Streptomyces spheroides</name>
    <dbReference type="NCBI Taxonomy" id="193462"/>
    <lineage>
        <taxon>Bacteria</taxon>
        <taxon>Bacillati</taxon>
        <taxon>Actinomycetota</taxon>
        <taxon>Actinomycetes</taxon>
        <taxon>Kitasatosporales</taxon>
        <taxon>Streptomycetaceae</taxon>
        <taxon>Streptomyces</taxon>
    </lineage>
</organism>
<reference evidence="2 3" key="1">
    <citation type="submission" date="2016-11" db="EMBL/GenBank/DDBJ databases">
        <title>Complete genome sequence of Streptomyces niveus SCSIO 3406.</title>
        <authorList>
            <person name="Zhu Q."/>
            <person name="Cheng W."/>
            <person name="Song Y."/>
            <person name="Li Q."/>
            <person name="Ju J."/>
        </authorList>
    </citation>
    <scope>NUCLEOTIDE SEQUENCE [LARGE SCALE GENOMIC DNA]</scope>
    <source>
        <strain evidence="2 3">SCSIO 3406</strain>
    </source>
</reference>
<dbReference type="KEGG" id="snw:BBN63_00090"/>
<dbReference type="Proteomes" id="UP000189677">
    <property type="component" value="Chromosome"/>
</dbReference>
<gene>
    <name evidence="2" type="ORF">BBN63_00090</name>
</gene>